<comment type="caution">
    <text evidence="2">The sequence shown here is derived from an EMBL/GenBank/DDBJ whole genome shotgun (WGS) entry which is preliminary data.</text>
</comment>
<dbReference type="PROSITE" id="PS51257">
    <property type="entry name" value="PROKAR_LIPOPROTEIN"/>
    <property type="match status" value="1"/>
</dbReference>
<dbReference type="RefSeq" id="WP_161818402.1">
    <property type="nucleotide sequence ID" value="NZ_JAACJS010000012.1"/>
</dbReference>
<dbReference type="EMBL" id="JAACJS010000012">
    <property type="protein sequence ID" value="NCI50091.1"/>
    <property type="molecule type" value="Genomic_DNA"/>
</dbReference>
<evidence type="ECO:0000256" key="1">
    <source>
        <dbReference type="SAM" id="SignalP"/>
    </source>
</evidence>
<feature type="chain" id="PRO_5046835613" evidence="1">
    <location>
        <begin position="22"/>
        <end position="246"/>
    </location>
</feature>
<protein>
    <submittedName>
        <fullName evidence="2">Uncharacterized protein</fullName>
    </submittedName>
</protein>
<keyword evidence="1" id="KW-0732">Signal</keyword>
<accession>A0ABW9ZYZ2</accession>
<evidence type="ECO:0000313" key="3">
    <source>
        <dbReference type="Proteomes" id="UP000753802"/>
    </source>
</evidence>
<proteinExistence type="predicted"/>
<dbReference type="Proteomes" id="UP000753802">
    <property type="component" value="Unassembled WGS sequence"/>
</dbReference>
<organism evidence="2 3">
    <name type="scientific">Sediminibacterium roseum</name>
    <dbReference type="NCBI Taxonomy" id="1978412"/>
    <lineage>
        <taxon>Bacteria</taxon>
        <taxon>Pseudomonadati</taxon>
        <taxon>Bacteroidota</taxon>
        <taxon>Chitinophagia</taxon>
        <taxon>Chitinophagales</taxon>
        <taxon>Chitinophagaceae</taxon>
        <taxon>Sediminibacterium</taxon>
    </lineage>
</organism>
<name>A0ABW9ZYZ2_9BACT</name>
<keyword evidence="3" id="KW-1185">Reference proteome</keyword>
<gene>
    <name evidence="2" type="ORF">GWC95_09170</name>
</gene>
<sequence length="246" mass="24673">MKNFLVLLSLSTLLFVSCDKAKDSSSPEPLIASVSGVVHISQPVTYTIPSVAANSTVNWSVTPNTATVTPNGNTASVSFAAAGSYKVMGSSGSTSASSNVTVDSVNYLPMNGSTTASFSTGEQLNISVSRADSSASASGLIFTMKTANSYSCLNSVLAFTAANGAGGAATYTINVTGVSVPMAGCTAGSSKAVGTATTRIPLPAGTTTLTVVFNGTTYTGSIVKTGNSYAITWSYTSGVTLSPTTL</sequence>
<evidence type="ECO:0000313" key="2">
    <source>
        <dbReference type="EMBL" id="NCI50091.1"/>
    </source>
</evidence>
<reference evidence="2 3" key="1">
    <citation type="submission" date="2020-01" db="EMBL/GenBank/DDBJ databases">
        <title>Genome analysis.</title>
        <authorList>
            <person name="Wu S."/>
            <person name="Wang G."/>
        </authorList>
    </citation>
    <scope>NUCLEOTIDE SEQUENCE [LARGE SCALE GENOMIC DNA]</scope>
    <source>
        <strain evidence="2 3">SYL130</strain>
    </source>
</reference>
<feature type="signal peptide" evidence="1">
    <location>
        <begin position="1"/>
        <end position="21"/>
    </location>
</feature>